<dbReference type="AlphaFoldDB" id="A0A918XS50"/>
<proteinExistence type="predicted"/>
<dbReference type="PIRSF" id="PIRSF009320">
    <property type="entry name" value="Nuc_binding_HP_1000"/>
    <property type="match status" value="1"/>
</dbReference>
<comment type="caution">
    <text evidence="2">The sequence shown here is derived from an EMBL/GenBank/DDBJ whole genome shotgun (WGS) entry which is preliminary data.</text>
</comment>
<evidence type="ECO:0000313" key="3">
    <source>
        <dbReference type="Proteomes" id="UP000630353"/>
    </source>
</evidence>
<dbReference type="InterPro" id="IPR027417">
    <property type="entry name" value="P-loop_NTPase"/>
</dbReference>
<feature type="domain" description="CobQ/CobB/MinD/ParA nucleotide binding" evidence="1">
    <location>
        <begin position="6"/>
        <end position="191"/>
    </location>
</feature>
<sequence>MTARIVTVAQQKGGAGKTTIAAHLAVAWAQSGKSVAVVDIDPQASLSSWWAMREEMGVPAPSGGRGKGGLSVHRITGWRTANEVEKLAKTHDVVLIDSPPHAETEAKIAVRSADLVVVPLQPSPMDFWATKATLDLAAGENTAALLVLNRVPPRAKLTEAMTAKLKELGAKVAKGRIGNRVALAAALLEGLGVTEYQRTGSAAAEVKALAAEVLKAAG</sequence>
<dbReference type="SUPFAM" id="SSF52540">
    <property type="entry name" value="P-loop containing nucleoside triphosphate hydrolases"/>
    <property type="match status" value="1"/>
</dbReference>
<dbReference type="EMBL" id="BMZS01000005">
    <property type="protein sequence ID" value="GHD50707.1"/>
    <property type="molecule type" value="Genomic_DNA"/>
</dbReference>
<dbReference type="NCBIfam" id="NF041546">
    <property type="entry name" value="ParA_partition"/>
    <property type="match status" value="1"/>
</dbReference>
<evidence type="ECO:0000313" key="2">
    <source>
        <dbReference type="EMBL" id="GHD50707.1"/>
    </source>
</evidence>
<dbReference type="RefSeq" id="WP_189989825.1">
    <property type="nucleotide sequence ID" value="NZ_BMZS01000005.1"/>
</dbReference>
<dbReference type="Proteomes" id="UP000630353">
    <property type="component" value="Unassembled WGS sequence"/>
</dbReference>
<reference evidence="2" key="1">
    <citation type="journal article" date="2014" name="Int. J. Syst. Evol. Microbiol.">
        <title>Complete genome sequence of Corynebacterium casei LMG S-19264T (=DSM 44701T), isolated from a smear-ripened cheese.</title>
        <authorList>
            <consortium name="US DOE Joint Genome Institute (JGI-PGF)"/>
            <person name="Walter F."/>
            <person name="Albersmeier A."/>
            <person name="Kalinowski J."/>
            <person name="Ruckert C."/>
        </authorList>
    </citation>
    <scope>NUCLEOTIDE SEQUENCE</scope>
    <source>
        <strain evidence="2">KCTC 42651</strain>
    </source>
</reference>
<dbReference type="InterPro" id="IPR002586">
    <property type="entry name" value="CobQ/CobB/MinD/ParA_Nub-bd_dom"/>
</dbReference>
<keyword evidence="3" id="KW-1185">Reference proteome</keyword>
<accession>A0A918XS50</accession>
<dbReference type="InterPro" id="IPR050678">
    <property type="entry name" value="DNA_Partitioning_ATPase"/>
</dbReference>
<protein>
    <submittedName>
        <fullName evidence="2">Cobyrinic acid a,c-diamide synthase</fullName>
    </submittedName>
</protein>
<name>A0A918XS50_9PROT</name>
<dbReference type="InterPro" id="IPR048089">
    <property type="entry name" value="McdA"/>
</dbReference>
<gene>
    <name evidence="2" type="ORF">GCM10017083_24290</name>
</gene>
<dbReference type="PANTHER" id="PTHR13696">
    <property type="entry name" value="P-LOOP CONTAINING NUCLEOSIDE TRIPHOSPHATE HYDROLASE"/>
    <property type="match status" value="1"/>
</dbReference>
<dbReference type="Pfam" id="PF01656">
    <property type="entry name" value="CbiA"/>
    <property type="match status" value="1"/>
</dbReference>
<dbReference type="Gene3D" id="3.40.50.300">
    <property type="entry name" value="P-loop containing nucleotide triphosphate hydrolases"/>
    <property type="match status" value="1"/>
</dbReference>
<dbReference type="CDD" id="cd02042">
    <property type="entry name" value="ParAB_family"/>
    <property type="match status" value="1"/>
</dbReference>
<reference evidence="2" key="2">
    <citation type="submission" date="2020-09" db="EMBL/GenBank/DDBJ databases">
        <authorList>
            <person name="Sun Q."/>
            <person name="Kim S."/>
        </authorList>
    </citation>
    <scope>NUCLEOTIDE SEQUENCE</scope>
    <source>
        <strain evidence="2">KCTC 42651</strain>
    </source>
</reference>
<organism evidence="2 3">
    <name type="scientific">Thalassobaculum fulvum</name>
    <dbReference type="NCBI Taxonomy" id="1633335"/>
    <lineage>
        <taxon>Bacteria</taxon>
        <taxon>Pseudomonadati</taxon>
        <taxon>Pseudomonadota</taxon>
        <taxon>Alphaproteobacteria</taxon>
        <taxon>Rhodospirillales</taxon>
        <taxon>Thalassobaculaceae</taxon>
        <taxon>Thalassobaculum</taxon>
    </lineage>
</organism>
<evidence type="ECO:0000259" key="1">
    <source>
        <dbReference type="Pfam" id="PF01656"/>
    </source>
</evidence>
<dbReference type="PANTHER" id="PTHR13696:SF96">
    <property type="entry name" value="COBQ_COBB_MIND_PARA NUCLEOTIDE BINDING DOMAIN-CONTAINING PROTEIN"/>
    <property type="match status" value="1"/>
</dbReference>